<dbReference type="AlphaFoldDB" id="A0AA36N879"/>
<sequence length="263" mass="28585">MEEFLSSLGVGEALPAWLKELRVRQQEGRLQEASGISPPQLPRDPSANRPAEPPVDSPPVAVSTPGHVARGSESQAELPNPSFKEWLQSLDSNGFLVQYHDDIASKFDSVAQIVHIYAKDGVVDQQFFEDTSIKKLGGPEHRVALPMESFAANVEANPPFSKMMSMHVACDEMLQVGRSALCTSCPEILGVTIEPIAVEAPFLLLMPNVGLTPGAELSLNLTSSGPGAVFLLLSSEQFIDWIRAPPRLASGNLTWYIARRDDQ</sequence>
<name>A0AA36N879_9DINO</name>
<dbReference type="Proteomes" id="UP001178507">
    <property type="component" value="Unassembled WGS sequence"/>
</dbReference>
<feature type="region of interest" description="Disordered" evidence="1">
    <location>
        <begin position="28"/>
        <end position="77"/>
    </location>
</feature>
<organism evidence="2 3">
    <name type="scientific">Effrenium voratum</name>
    <dbReference type="NCBI Taxonomy" id="2562239"/>
    <lineage>
        <taxon>Eukaryota</taxon>
        <taxon>Sar</taxon>
        <taxon>Alveolata</taxon>
        <taxon>Dinophyceae</taxon>
        <taxon>Suessiales</taxon>
        <taxon>Symbiodiniaceae</taxon>
        <taxon>Effrenium</taxon>
    </lineage>
</organism>
<proteinExistence type="predicted"/>
<gene>
    <name evidence="2" type="ORF">EVOR1521_LOCUS20485</name>
</gene>
<evidence type="ECO:0000313" key="3">
    <source>
        <dbReference type="Proteomes" id="UP001178507"/>
    </source>
</evidence>
<keyword evidence="3" id="KW-1185">Reference proteome</keyword>
<accession>A0AA36N879</accession>
<reference evidence="2" key="1">
    <citation type="submission" date="2023-08" db="EMBL/GenBank/DDBJ databases">
        <authorList>
            <person name="Chen Y."/>
            <person name="Shah S."/>
            <person name="Dougan E. K."/>
            <person name="Thang M."/>
            <person name="Chan C."/>
        </authorList>
    </citation>
    <scope>NUCLEOTIDE SEQUENCE</scope>
</reference>
<comment type="caution">
    <text evidence="2">The sequence shown here is derived from an EMBL/GenBank/DDBJ whole genome shotgun (WGS) entry which is preliminary data.</text>
</comment>
<protein>
    <submittedName>
        <fullName evidence="2">Uncharacterized protein</fullName>
    </submittedName>
</protein>
<evidence type="ECO:0000313" key="2">
    <source>
        <dbReference type="EMBL" id="CAJ1396214.1"/>
    </source>
</evidence>
<dbReference type="EMBL" id="CAUJNA010003222">
    <property type="protein sequence ID" value="CAJ1396214.1"/>
    <property type="molecule type" value="Genomic_DNA"/>
</dbReference>
<evidence type="ECO:0000256" key="1">
    <source>
        <dbReference type="SAM" id="MobiDB-lite"/>
    </source>
</evidence>